<dbReference type="InterPro" id="IPR028082">
    <property type="entry name" value="Peripla_BP_I"/>
</dbReference>
<name>H0HZN4_9HYPH</name>
<dbReference type="CDD" id="cd06308">
    <property type="entry name" value="PBP1_sensor_kinase-like"/>
    <property type="match status" value="1"/>
</dbReference>
<dbReference type="GO" id="GO:0030313">
    <property type="term" value="C:cell envelope"/>
    <property type="evidence" value="ECO:0007669"/>
    <property type="project" value="UniProtKB-SubCell"/>
</dbReference>
<dbReference type="RefSeq" id="WP_008839241.1">
    <property type="nucleotide sequence ID" value="NZ_AHAM01000254.1"/>
</dbReference>
<protein>
    <submittedName>
        <fullName evidence="6">Periplasmic binding protein/LacI transcriptional regulator</fullName>
    </submittedName>
</protein>
<dbReference type="PANTHER" id="PTHR46847:SF3">
    <property type="entry name" value="GALACTOFURANOSE-BINDING PROTEIN YTFQ"/>
    <property type="match status" value="1"/>
</dbReference>
<dbReference type="PANTHER" id="PTHR46847">
    <property type="entry name" value="D-ALLOSE-BINDING PERIPLASMIC PROTEIN-RELATED"/>
    <property type="match status" value="1"/>
</dbReference>
<dbReference type="Gene3D" id="3.40.50.2300">
    <property type="match status" value="2"/>
</dbReference>
<dbReference type="PROSITE" id="PS51318">
    <property type="entry name" value="TAT"/>
    <property type="match status" value="1"/>
</dbReference>
<feature type="signal peptide" evidence="4">
    <location>
        <begin position="1"/>
        <end position="30"/>
    </location>
</feature>
<comment type="subcellular location">
    <subcellularLocation>
        <location evidence="1">Cell envelope</location>
    </subcellularLocation>
</comment>
<evidence type="ECO:0000256" key="3">
    <source>
        <dbReference type="ARBA" id="ARBA00022729"/>
    </source>
</evidence>
<evidence type="ECO:0000313" key="7">
    <source>
        <dbReference type="Proteomes" id="UP000003250"/>
    </source>
</evidence>
<evidence type="ECO:0000256" key="1">
    <source>
        <dbReference type="ARBA" id="ARBA00004196"/>
    </source>
</evidence>
<dbReference type="OrthoDB" id="9813037at2"/>
<dbReference type="Pfam" id="PF13407">
    <property type="entry name" value="Peripla_BP_4"/>
    <property type="match status" value="1"/>
</dbReference>
<evidence type="ECO:0000313" key="6">
    <source>
        <dbReference type="EMBL" id="EHK53841.1"/>
    </source>
</evidence>
<dbReference type="EMBL" id="AHAM01000254">
    <property type="protein sequence ID" value="EHK53841.1"/>
    <property type="molecule type" value="Genomic_DNA"/>
</dbReference>
<gene>
    <name evidence="6" type="ORF">MAXJ12_28353</name>
</gene>
<comment type="similarity">
    <text evidence="2">Belongs to the bacterial solute-binding protein 2 family.</text>
</comment>
<evidence type="ECO:0000259" key="5">
    <source>
        <dbReference type="Pfam" id="PF13407"/>
    </source>
</evidence>
<dbReference type="InterPro" id="IPR006311">
    <property type="entry name" value="TAT_signal"/>
</dbReference>
<proteinExistence type="inferred from homology"/>
<dbReference type="AlphaFoldDB" id="H0HZN4"/>
<evidence type="ECO:0000256" key="2">
    <source>
        <dbReference type="ARBA" id="ARBA00007639"/>
    </source>
</evidence>
<accession>H0HZN4</accession>
<evidence type="ECO:0000256" key="4">
    <source>
        <dbReference type="SAM" id="SignalP"/>
    </source>
</evidence>
<reference evidence="6 7" key="1">
    <citation type="journal article" date="2012" name="J. Bacteriol.">
        <title>Draft Genome Sequence of Mesorhizobium alhagi CCNWXJ12-2T, a Novel Salt-Resistant Species Isolated from the Desert of Northwestern China.</title>
        <authorList>
            <person name="Zhou M."/>
            <person name="Chen W."/>
            <person name="Chen H."/>
            <person name="Wei G."/>
        </authorList>
    </citation>
    <scope>NUCLEOTIDE SEQUENCE [LARGE SCALE GENOMIC DNA]</scope>
    <source>
        <strain evidence="6 7">CCNWXJ12-2</strain>
    </source>
</reference>
<feature type="chain" id="PRO_5003534291" evidence="4">
    <location>
        <begin position="31"/>
        <end position="322"/>
    </location>
</feature>
<dbReference type="PATRIC" id="fig|1107882.3.peg.5487"/>
<organism evidence="6 7">
    <name type="scientific">Mesorhizobium alhagi CCNWXJ12-2</name>
    <dbReference type="NCBI Taxonomy" id="1107882"/>
    <lineage>
        <taxon>Bacteria</taxon>
        <taxon>Pseudomonadati</taxon>
        <taxon>Pseudomonadota</taxon>
        <taxon>Alphaproteobacteria</taxon>
        <taxon>Hyphomicrobiales</taxon>
        <taxon>Phyllobacteriaceae</taxon>
        <taxon>Allomesorhizobium</taxon>
    </lineage>
</organism>
<keyword evidence="7" id="KW-1185">Reference proteome</keyword>
<dbReference type="Proteomes" id="UP000003250">
    <property type="component" value="Unassembled WGS sequence"/>
</dbReference>
<dbReference type="SUPFAM" id="SSF53822">
    <property type="entry name" value="Periplasmic binding protein-like I"/>
    <property type="match status" value="1"/>
</dbReference>
<feature type="domain" description="Periplasmic binding protein" evidence="5">
    <location>
        <begin position="37"/>
        <end position="296"/>
    </location>
</feature>
<sequence length="322" mass="35122">MKRREFIRLAAFAAALAATTAFLPGGDAIAQDKKWTIGFSQATTIEPWRAQFNKDIIAEAAKHPEVELIVTDGEDKTEKQVADVENLIRQEVDALLVSPKESAGLTGVVQQAIDAKIPVFVLDRNVETDQYTQFVGGDNKLIGRAAGEYAVELLGGPGKAEGTIVEIWGGMGTQPAHDRHDGFHEFTDKEPGIKHLLDQQSGDWKQDEAYNIMATALRNHEEIDIVYGHNDPMAYGAYLAAKDVGREKDIKFIGIDALPGEGVTWVKNGELTATFLYATPGAEGLRQAIKHLNGEKVEKTITLPTEKVTAENAEAVLKEKGM</sequence>
<keyword evidence="3 4" id="KW-0732">Signal</keyword>
<dbReference type="GO" id="GO:0030246">
    <property type="term" value="F:carbohydrate binding"/>
    <property type="evidence" value="ECO:0007669"/>
    <property type="project" value="UniProtKB-ARBA"/>
</dbReference>
<dbReference type="InterPro" id="IPR025997">
    <property type="entry name" value="SBP_2_dom"/>
</dbReference>